<dbReference type="EMBL" id="LR134289">
    <property type="protein sequence ID" value="VEE10713.1"/>
    <property type="molecule type" value="Genomic_DNA"/>
</dbReference>
<dbReference type="KEGG" id="cgle:NCTC11432_04337"/>
<organism evidence="1 2">
    <name type="scientific">Chryseobacterium gleum</name>
    <name type="common">Flavobacterium gleum</name>
    <dbReference type="NCBI Taxonomy" id="250"/>
    <lineage>
        <taxon>Bacteria</taxon>
        <taxon>Pseudomonadati</taxon>
        <taxon>Bacteroidota</taxon>
        <taxon>Flavobacteriia</taxon>
        <taxon>Flavobacteriales</taxon>
        <taxon>Weeksellaceae</taxon>
        <taxon>Chryseobacterium group</taxon>
        <taxon>Chryseobacterium</taxon>
    </lineage>
</organism>
<name>A0A448B828_CHRGE</name>
<dbReference type="Proteomes" id="UP000279227">
    <property type="component" value="Chromosome"/>
</dbReference>
<reference evidence="1 2" key="1">
    <citation type="submission" date="2018-12" db="EMBL/GenBank/DDBJ databases">
        <authorList>
            <consortium name="Pathogen Informatics"/>
        </authorList>
    </citation>
    <scope>NUCLEOTIDE SEQUENCE [LARGE SCALE GENOMIC DNA]</scope>
    <source>
        <strain evidence="1 2">NCTC11432</strain>
    </source>
</reference>
<gene>
    <name evidence="1" type="ORF">NCTC11432_04337</name>
</gene>
<sequence>MSVILNKYLNFIKMKKQIKTNLDQFIKQNNLTKKSNRVINPESLLKKIQMANKFTINNINAGRITKKEIEDLDKAYKDIMNNYL</sequence>
<evidence type="ECO:0000313" key="1">
    <source>
        <dbReference type="EMBL" id="VEE10713.1"/>
    </source>
</evidence>
<proteinExistence type="predicted"/>
<dbReference type="STRING" id="525257.HMPREF0204_11369"/>
<dbReference type="AlphaFoldDB" id="A0A448B828"/>
<evidence type="ECO:0000313" key="2">
    <source>
        <dbReference type="Proteomes" id="UP000279227"/>
    </source>
</evidence>
<protein>
    <submittedName>
        <fullName evidence="1">Uncharacterized protein</fullName>
    </submittedName>
</protein>
<accession>A0A448B828</accession>